<reference evidence="1 2" key="1">
    <citation type="submission" date="2020-09" db="EMBL/GenBank/DDBJ databases">
        <title>Investigation of environmental microbes.</title>
        <authorList>
            <person name="Ou Y."/>
            <person name="Kang Q."/>
        </authorList>
    </citation>
    <scope>NUCLEOTIDE SEQUENCE [LARGE SCALE GENOMIC DNA]</scope>
    <source>
        <strain evidence="1 2">KJZ-14</strain>
    </source>
</reference>
<evidence type="ECO:0000313" key="1">
    <source>
        <dbReference type="EMBL" id="QNV37349.1"/>
    </source>
</evidence>
<dbReference type="GO" id="GO:0016740">
    <property type="term" value="F:transferase activity"/>
    <property type="evidence" value="ECO:0007669"/>
    <property type="project" value="UniProtKB-KW"/>
</dbReference>
<proteinExistence type="predicted"/>
<evidence type="ECO:0000313" key="2">
    <source>
        <dbReference type="Proteomes" id="UP000516404"/>
    </source>
</evidence>
<dbReference type="EMBL" id="CP061539">
    <property type="protein sequence ID" value="QNV37349.1"/>
    <property type="molecule type" value="Genomic_DNA"/>
</dbReference>
<dbReference type="GeneID" id="96624364"/>
<accession>A0A7H2BCF3</accession>
<sequence length="342" mass="39462">MPRSQNNSVDIILAVPSDMGWAPIHVMTDLLAKYLNTTPIEVNISDSLKKTTKFFSLIPRVKTGNKSAIVIAYDPGQLYAVAQYPLLTRRYEKIVGWVIDSFWEERIPFIAKNNTYNHIFVMDDSDINGWKQRGVNNVSALPWGANVWSNFKQKIELIPDKKTDLLRVGRQPTAWEKDEETRKIARKYNLFFQGRPSFGSTFEENQSRLRESLSQSKYVLAFTSSVSPASYTHNFKDYLTARWTDALACGCIVVGKAPTSMSASKLLWNGATVDINPFCLEEGIKEICLLNERWDASQSKKNIRLALQRLDWRHRFYEIFQYLGIQSYALERDLQEMKQYEN</sequence>
<keyword evidence="1" id="KW-0808">Transferase</keyword>
<dbReference type="RefSeq" id="WP_190724253.1">
    <property type="nucleotide sequence ID" value="NZ_CP061539.1"/>
</dbReference>
<protein>
    <submittedName>
        <fullName evidence="1">Glycosyltransferase family 1 protein</fullName>
    </submittedName>
</protein>
<dbReference type="KEGG" id="rter:IDM49_08930"/>
<dbReference type="Proteomes" id="UP000516404">
    <property type="component" value="Chromosome"/>
</dbReference>
<dbReference type="AlphaFoldDB" id="A0A7H2BCF3"/>
<keyword evidence="2" id="KW-1185">Reference proteome</keyword>
<organism evidence="1 2">
    <name type="scientific">Rothia terrae</name>
    <dbReference type="NCBI Taxonomy" id="396015"/>
    <lineage>
        <taxon>Bacteria</taxon>
        <taxon>Bacillati</taxon>
        <taxon>Actinomycetota</taxon>
        <taxon>Actinomycetes</taxon>
        <taxon>Micrococcales</taxon>
        <taxon>Micrococcaceae</taxon>
        <taxon>Rothia</taxon>
    </lineage>
</organism>
<gene>
    <name evidence="1" type="ORF">IDM49_08930</name>
</gene>
<name>A0A7H2BCF3_9MICC</name>